<dbReference type="GeneID" id="83200889"/>
<dbReference type="Proteomes" id="UP001150941">
    <property type="component" value="Unassembled WGS sequence"/>
</dbReference>
<reference evidence="1" key="2">
    <citation type="journal article" date="2023" name="IMA Fungus">
        <title>Comparative genomic study of the Penicillium genus elucidates a diverse pangenome and 15 lateral gene transfer events.</title>
        <authorList>
            <person name="Petersen C."/>
            <person name="Sorensen T."/>
            <person name="Nielsen M.R."/>
            <person name="Sondergaard T.E."/>
            <person name="Sorensen J.L."/>
            <person name="Fitzpatrick D.A."/>
            <person name="Frisvad J.C."/>
            <person name="Nielsen K.L."/>
        </authorList>
    </citation>
    <scope>NUCLEOTIDE SEQUENCE</scope>
    <source>
        <strain evidence="1">IBT 19713</strain>
    </source>
</reference>
<organism evidence="1 2">
    <name type="scientific">Penicillium chermesinum</name>
    <dbReference type="NCBI Taxonomy" id="63820"/>
    <lineage>
        <taxon>Eukaryota</taxon>
        <taxon>Fungi</taxon>
        <taxon>Dikarya</taxon>
        <taxon>Ascomycota</taxon>
        <taxon>Pezizomycotina</taxon>
        <taxon>Eurotiomycetes</taxon>
        <taxon>Eurotiomycetidae</taxon>
        <taxon>Eurotiales</taxon>
        <taxon>Aspergillaceae</taxon>
        <taxon>Penicillium</taxon>
    </lineage>
</organism>
<dbReference type="EMBL" id="JAPQKS010000003">
    <property type="protein sequence ID" value="KAJ5239670.1"/>
    <property type="molecule type" value="Genomic_DNA"/>
</dbReference>
<reference evidence="1" key="1">
    <citation type="submission" date="2022-11" db="EMBL/GenBank/DDBJ databases">
        <authorList>
            <person name="Petersen C."/>
        </authorList>
    </citation>
    <scope>NUCLEOTIDE SEQUENCE</scope>
    <source>
        <strain evidence="1">IBT 19713</strain>
    </source>
</reference>
<sequence length="244" mass="28474">MKMEQDRQEEESEVSEWVLFTKVKKQVFSRDFLNCDECFLDRRWTSYDSFSQLLLAKMPPSSPHETAARTFEREFWRRLEPMGLVRCIRSEGSAAQEAEDGSAKQPDCQFFPKRLPKGRSRSWPTLVVEVGYSESPSKLMSDTRFWLDKSNNDVQMVIIIKVRRDAPSIVLERWEPVGGKKKRLQVVTVSKRDNNRIDIQGQPLIIPFEKIFLRQPTIPKERDLSLDEEALAAIADDVWDTQDF</sequence>
<name>A0A9W9P8H5_9EURO</name>
<keyword evidence="2" id="KW-1185">Reference proteome</keyword>
<comment type="caution">
    <text evidence="1">The sequence shown here is derived from an EMBL/GenBank/DDBJ whole genome shotgun (WGS) entry which is preliminary data.</text>
</comment>
<proteinExistence type="predicted"/>
<accession>A0A9W9P8H5</accession>
<evidence type="ECO:0000313" key="1">
    <source>
        <dbReference type="EMBL" id="KAJ5239670.1"/>
    </source>
</evidence>
<protein>
    <submittedName>
        <fullName evidence="1">Uncharacterized protein</fullName>
    </submittedName>
</protein>
<dbReference type="OrthoDB" id="76567at2759"/>
<dbReference type="AlphaFoldDB" id="A0A9W9P8H5"/>
<evidence type="ECO:0000313" key="2">
    <source>
        <dbReference type="Proteomes" id="UP001150941"/>
    </source>
</evidence>
<gene>
    <name evidence="1" type="ORF">N7468_004289</name>
</gene>
<dbReference type="RefSeq" id="XP_058332589.1">
    <property type="nucleotide sequence ID" value="XM_058473586.1"/>
</dbReference>